<dbReference type="InterPro" id="IPR020846">
    <property type="entry name" value="MFS_dom"/>
</dbReference>
<accession>A0ABW3D6H7</accession>
<evidence type="ECO:0000256" key="4">
    <source>
        <dbReference type="ARBA" id="ARBA00022692"/>
    </source>
</evidence>
<dbReference type="InterPro" id="IPR036259">
    <property type="entry name" value="MFS_trans_sf"/>
</dbReference>
<dbReference type="RefSeq" id="WP_379286628.1">
    <property type="nucleotide sequence ID" value="NZ_JBHTIU010000016.1"/>
</dbReference>
<feature type="transmembrane region" description="Helical" evidence="7">
    <location>
        <begin position="12"/>
        <end position="33"/>
    </location>
</feature>
<proteinExistence type="inferred from homology"/>
<evidence type="ECO:0000256" key="1">
    <source>
        <dbReference type="ARBA" id="ARBA00004651"/>
    </source>
</evidence>
<evidence type="ECO:0000256" key="3">
    <source>
        <dbReference type="ARBA" id="ARBA00022448"/>
    </source>
</evidence>
<keyword evidence="10" id="KW-1185">Reference proteome</keyword>
<dbReference type="PRINTS" id="PR01035">
    <property type="entry name" value="TCRTETA"/>
</dbReference>
<feature type="transmembrane region" description="Helical" evidence="7">
    <location>
        <begin position="284"/>
        <end position="301"/>
    </location>
</feature>
<keyword evidence="5 7" id="KW-1133">Transmembrane helix</keyword>
<feature type="transmembrane region" description="Helical" evidence="7">
    <location>
        <begin position="163"/>
        <end position="183"/>
    </location>
</feature>
<feature type="transmembrane region" description="Helical" evidence="7">
    <location>
        <begin position="217"/>
        <end position="241"/>
    </location>
</feature>
<name>A0ABW3D6H7_9BACL</name>
<comment type="subcellular location">
    <subcellularLocation>
        <location evidence="1">Cell membrane</location>
        <topology evidence="1">Multi-pass membrane protein</topology>
    </subcellularLocation>
</comment>
<dbReference type="InterPro" id="IPR005829">
    <property type="entry name" value="Sugar_transporter_CS"/>
</dbReference>
<organism evidence="9 10">
    <name type="scientific">Paenibacillus residui</name>
    <dbReference type="NCBI Taxonomy" id="629724"/>
    <lineage>
        <taxon>Bacteria</taxon>
        <taxon>Bacillati</taxon>
        <taxon>Bacillota</taxon>
        <taxon>Bacilli</taxon>
        <taxon>Bacillales</taxon>
        <taxon>Paenibacillaceae</taxon>
        <taxon>Paenibacillus</taxon>
    </lineage>
</organism>
<reference evidence="10" key="1">
    <citation type="journal article" date="2019" name="Int. J. Syst. Evol. Microbiol.">
        <title>The Global Catalogue of Microorganisms (GCM) 10K type strain sequencing project: providing services to taxonomists for standard genome sequencing and annotation.</title>
        <authorList>
            <consortium name="The Broad Institute Genomics Platform"/>
            <consortium name="The Broad Institute Genome Sequencing Center for Infectious Disease"/>
            <person name="Wu L."/>
            <person name="Ma J."/>
        </authorList>
    </citation>
    <scope>NUCLEOTIDE SEQUENCE [LARGE SCALE GENOMIC DNA]</scope>
    <source>
        <strain evidence="10">CCUG 57263</strain>
    </source>
</reference>
<dbReference type="InterPro" id="IPR011701">
    <property type="entry name" value="MFS"/>
</dbReference>
<evidence type="ECO:0000313" key="9">
    <source>
        <dbReference type="EMBL" id="MFD0868586.1"/>
    </source>
</evidence>
<evidence type="ECO:0000256" key="7">
    <source>
        <dbReference type="SAM" id="Phobius"/>
    </source>
</evidence>
<comment type="similarity">
    <text evidence="2">Belongs to the major facilitator superfamily. TCR/Tet family.</text>
</comment>
<dbReference type="EMBL" id="JBHTIU010000016">
    <property type="protein sequence ID" value="MFD0868586.1"/>
    <property type="molecule type" value="Genomic_DNA"/>
</dbReference>
<protein>
    <submittedName>
        <fullName evidence="9">MFS transporter</fullName>
    </submittedName>
</protein>
<dbReference type="PROSITE" id="PS00216">
    <property type="entry name" value="SUGAR_TRANSPORT_1"/>
    <property type="match status" value="1"/>
</dbReference>
<feature type="transmembrane region" description="Helical" evidence="7">
    <location>
        <begin position="45"/>
        <end position="63"/>
    </location>
</feature>
<dbReference type="Gene3D" id="1.20.1250.20">
    <property type="entry name" value="MFS general substrate transporter like domains"/>
    <property type="match status" value="1"/>
</dbReference>
<evidence type="ECO:0000256" key="5">
    <source>
        <dbReference type="ARBA" id="ARBA00022989"/>
    </source>
</evidence>
<sequence length="403" mass="43685">MSSSKKNTTALIILMINMFIAMLGIGLVIPILPKFMLEFGASGKALGFLVAAFGLTQFLFSPIAGEWSDKYGRKIMIVGGLTAFTLSQLIFAMGTEMWMLYVSRLLGGLSAAAMIPPMMAYVADITTEEKRGKGLGMLGAAMSLGFVIGPGIGGFLAEYGVRVPFYVSAAVAGVAMLISIIMLPETLSRDKQLEARSTKTKRENILKQFAMSFKAPYLVLLILVFALTFGLANFEAIFGLYVDIKYGFTPKDISILITIGALVGVIIQAIFIDRLITRYGERKLINMSFLISAVALLLMLLSGNFWYVLLITILFFTFTSILRPAINTLLSKMAGNEQGFVAGMNNAYMSLGNIIGPSLAGILFDKHTDIPYSFGAVILLLSLVLSVAWNRRTASGRRSSAQA</sequence>
<dbReference type="Proteomes" id="UP001597120">
    <property type="component" value="Unassembled WGS sequence"/>
</dbReference>
<evidence type="ECO:0000259" key="8">
    <source>
        <dbReference type="PROSITE" id="PS50850"/>
    </source>
</evidence>
<keyword evidence="3" id="KW-0813">Transport</keyword>
<feature type="transmembrane region" description="Helical" evidence="7">
    <location>
        <begin position="307"/>
        <end position="326"/>
    </location>
</feature>
<feature type="transmembrane region" description="Helical" evidence="7">
    <location>
        <begin position="135"/>
        <end position="157"/>
    </location>
</feature>
<dbReference type="CDD" id="cd17325">
    <property type="entry name" value="MFS_MdtG_SLC18_like"/>
    <property type="match status" value="1"/>
</dbReference>
<dbReference type="PANTHER" id="PTHR23504">
    <property type="entry name" value="MAJOR FACILITATOR SUPERFAMILY DOMAIN-CONTAINING PROTEIN 10"/>
    <property type="match status" value="1"/>
</dbReference>
<dbReference type="PANTHER" id="PTHR23504:SF115">
    <property type="entry name" value="MULTIDRUG RESISTANCE PROTEIN 2"/>
    <property type="match status" value="1"/>
</dbReference>
<feature type="transmembrane region" description="Helical" evidence="7">
    <location>
        <begin position="370"/>
        <end position="389"/>
    </location>
</feature>
<feature type="transmembrane region" description="Helical" evidence="7">
    <location>
        <begin position="253"/>
        <end position="272"/>
    </location>
</feature>
<evidence type="ECO:0000256" key="2">
    <source>
        <dbReference type="ARBA" id="ARBA00007520"/>
    </source>
</evidence>
<dbReference type="PROSITE" id="PS50850">
    <property type="entry name" value="MFS"/>
    <property type="match status" value="1"/>
</dbReference>
<feature type="transmembrane region" description="Helical" evidence="7">
    <location>
        <begin position="75"/>
        <end position="95"/>
    </location>
</feature>
<keyword evidence="6 7" id="KW-0472">Membrane</keyword>
<gene>
    <name evidence="9" type="ORF">ACFQ03_05450</name>
</gene>
<keyword evidence="4 7" id="KW-0812">Transmembrane</keyword>
<dbReference type="InterPro" id="IPR001958">
    <property type="entry name" value="Tet-R_TetA/multi-R_MdtG-like"/>
</dbReference>
<feature type="domain" description="Major facilitator superfamily (MFS) profile" evidence="8">
    <location>
        <begin position="10"/>
        <end position="394"/>
    </location>
</feature>
<dbReference type="Pfam" id="PF07690">
    <property type="entry name" value="MFS_1"/>
    <property type="match status" value="1"/>
</dbReference>
<comment type="caution">
    <text evidence="9">The sequence shown here is derived from an EMBL/GenBank/DDBJ whole genome shotgun (WGS) entry which is preliminary data.</text>
</comment>
<dbReference type="SUPFAM" id="SSF103473">
    <property type="entry name" value="MFS general substrate transporter"/>
    <property type="match status" value="1"/>
</dbReference>
<evidence type="ECO:0000256" key="6">
    <source>
        <dbReference type="ARBA" id="ARBA00023136"/>
    </source>
</evidence>
<feature type="transmembrane region" description="Helical" evidence="7">
    <location>
        <begin position="347"/>
        <end position="364"/>
    </location>
</feature>
<evidence type="ECO:0000313" key="10">
    <source>
        <dbReference type="Proteomes" id="UP001597120"/>
    </source>
</evidence>
<feature type="transmembrane region" description="Helical" evidence="7">
    <location>
        <begin position="101"/>
        <end position="123"/>
    </location>
</feature>